<evidence type="ECO:0000313" key="2">
    <source>
        <dbReference type="Proteomes" id="UP000177682"/>
    </source>
</evidence>
<evidence type="ECO:0008006" key="3">
    <source>
        <dbReference type="Google" id="ProtNLM"/>
    </source>
</evidence>
<organism evidence="1 2">
    <name type="scientific">Candidatus Doudnabacteria bacterium RIFCSPHIGHO2_12_FULL_48_16</name>
    <dbReference type="NCBI Taxonomy" id="1817838"/>
    <lineage>
        <taxon>Bacteria</taxon>
        <taxon>Candidatus Doudnaibacteriota</taxon>
    </lineage>
</organism>
<dbReference type="PANTHER" id="PTHR38436">
    <property type="entry name" value="POLYKETIDE CYCLASE SNOAL-LIKE DOMAIN"/>
    <property type="match status" value="1"/>
</dbReference>
<dbReference type="InterPro" id="IPR009959">
    <property type="entry name" value="Cyclase_SnoaL-like"/>
</dbReference>
<dbReference type="SUPFAM" id="SSF54427">
    <property type="entry name" value="NTF2-like"/>
    <property type="match status" value="1"/>
</dbReference>
<proteinExistence type="predicted"/>
<accession>A0A1F5PM80</accession>
<dbReference type="Proteomes" id="UP000177682">
    <property type="component" value="Unassembled WGS sequence"/>
</dbReference>
<sequence>MAYNKVSTQESVAKTAAATEDANIKLVQTFEDLAFNTKNVDAAAGYLADNLIQHNPTIPDGKEGFIQGVGGYLVKQYPNLKVTTKHAYATGDKVIVHKFGKYDDTKAEDPGVAIVDIYRIENGKIAEHWDVIQAIPTTPANNNTMF</sequence>
<dbReference type="Pfam" id="PF07366">
    <property type="entry name" value="SnoaL"/>
    <property type="match status" value="1"/>
</dbReference>
<gene>
    <name evidence="1" type="ORF">A3E29_01455</name>
</gene>
<name>A0A1F5PM80_9BACT</name>
<dbReference type="PANTHER" id="PTHR38436:SF1">
    <property type="entry name" value="ESTER CYCLASE"/>
    <property type="match status" value="1"/>
</dbReference>
<dbReference type="Gene3D" id="3.10.450.50">
    <property type="match status" value="1"/>
</dbReference>
<dbReference type="GO" id="GO:0030638">
    <property type="term" value="P:polyketide metabolic process"/>
    <property type="evidence" value="ECO:0007669"/>
    <property type="project" value="InterPro"/>
</dbReference>
<dbReference type="AlphaFoldDB" id="A0A1F5PM80"/>
<dbReference type="InterPro" id="IPR032710">
    <property type="entry name" value="NTF2-like_dom_sf"/>
</dbReference>
<evidence type="ECO:0000313" key="1">
    <source>
        <dbReference type="EMBL" id="OGE90772.1"/>
    </source>
</evidence>
<dbReference type="EMBL" id="MFEY01000004">
    <property type="protein sequence ID" value="OGE90772.1"/>
    <property type="molecule type" value="Genomic_DNA"/>
</dbReference>
<protein>
    <recommendedName>
        <fullName evidence="3">SnoaL-like domain-containing protein</fullName>
    </recommendedName>
</protein>
<comment type="caution">
    <text evidence="1">The sequence shown here is derived from an EMBL/GenBank/DDBJ whole genome shotgun (WGS) entry which is preliminary data.</text>
</comment>
<reference evidence="1 2" key="1">
    <citation type="journal article" date="2016" name="Nat. Commun.">
        <title>Thousands of microbial genomes shed light on interconnected biogeochemical processes in an aquifer system.</title>
        <authorList>
            <person name="Anantharaman K."/>
            <person name="Brown C.T."/>
            <person name="Hug L.A."/>
            <person name="Sharon I."/>
            <person name="Castelle C.J."/>
            <person name="Probst A.J."/>
            <person name="Thomas B.C."/>
            <person name="Singh A."/>
            <person name="Wilkins M.J."/>
            <person name="Karaoz U."/>
            <person name="Brodie E.L."/>
            <person name="Williams K.H."/>
            <person name="Hubbard S.S."/>
            <person name="Banfield J.F."/>
        </authorList>
    </citation>
    <scope>NUCLEOTIDE SEQUENCE [LARGE SCALE GENOMIC DNA]</scope>
</reference>